<reference evidence="2 3" key="1">
    <citation type="submission" date="2024-09" db="EMBL/GenBank/DDBJ databases">
        <authorList>
            <person name="Sun Q."/>
            <person name="Mori K."/>
        </authorList>
    </citation>
    <scope>NUCLEOTIDE SEQUENCE [LARGE SCALE GENOMIC DNA]</scope>
    <source>
        <strain evidence="2 3">CECT 8064</strain>
    </source>
</reference>
<keyword evidence="1" id="KW-0812">Transmembrane</keyword>
<sequence>MSDSRVGSDEERADELLFKDKVEEISRNVFTSKLSEIKKLIIAFLSGLTLLVGAGFVWKENVLLPVVEYIYIL</sequence>
<organism evidence="2 3">
    <name type="scientific">Vibrio olivae</name>
    <dbReference type="NCBI Taxonomy" id="1243002"/>
    <lineage>
        <taxon>Bacteria</taxon>
        <taxon>Pseudomonadati</taxon>
        <taxon>Pseudomonadota</taxon>
        <taxon>Gammaproteobacteria</taxon>
        <taxon>Vibrionales</taxon>
        <taxon>Vibrionaceae</taxon>
        <taxon>Vibrio</taxon>
    </lineage>
</organism>
<accession>A0ABV5HTZ0</accession>
<protein>
    <submittedName>
        <fullName evidence="2">Uncharacterized protein</fullName>
    </submittedName>
</protein>
<dbReference type="RefSeq" id="WP_390197911.1">
    <property type="nucleotide sequence ID" value="NZ_JBHMEP010000018.1"/>
</dbReference>
<gene>
    <name evidence="2" type="ORF">ACFFUV_22570</name>
</gene>
<keyword evidence="1" id="KW-0472">Membrane</keyword>
<dbReference type="EMBL" id="JBHMEP010000018">
    <property type="protein sequence ID" value="MFB9137737.1"/>
    <property type="molecule type" value="Genomic_DNA"/>
</dbReference>
<comment type="caution">
    <text evidence="2">The sequence shown here is derived from an EMBL/GenBank/DDBJ whole genome shotgun (WGS) entry which is preliminary data.</text>
</comment>
<evidence type="ECO:0000256" key="1">
    <source>
        <dbReference type="SAM" id="Phobius"/>
    </source>
</evidence>
<keyword evidence="1" id="KW-1133">Transmembrane helix</keyword>
<dbReference type="Proteomes" id="UP001589645">
    <property type="component" value="Unassembled WGS sequence"/>
</dbReference>
<proteinExistence type="predicted"/>
<evidence type="ECO:0000313" key="3">
    <source>
        <dbReference type="Proteomes" id="UP001589645"/>
    </source>
</evidence>
<name>A0ABV5HTZ0_9VIBR</name>
<keyword evidence="3" id="KW-1185">Reference proteome</keyword>
<feature type="transmembrane region" description="Helical" evidence="1">
    <location>
        <begin position="40"/>
        <end position="58"/>
    </location>
</feature>
<evidence type="ECO:0000313" key="2">
    <source>
        <dbReference type="EMBL" id="MFB9137737.1"/>
    </source>
</evidence>